<dbReference type="SUPFAM" id="SSF56219">
    <property type="entry name" value="DNase I-like"/>
    <property type="match status" value="1"/>
</dbReference>
<dbReference type="Gene3D" id="3.60.10.10">
    <property type="entry name" value="Endonuclease/exonuclease/phosphatase"/>
    <property type="match status" value="1"/>
</dbReference>
<evidence type="ECO:0000313" key="3">
    <source>
        <dbReference type="Proteomes" id="UP001333110"/>
    </source>
</evidence>
<protein>
    <recommendedName>
        <fullName evidence="1">Endonuclease/exonuclease/phosphatase domain-containing protein</fullName>
    </recommendedName>
</protein>
<accession>A0AAN7PNV4</accession>
<dbReference type="GO" id="GO:0007508">
    <property type="term" value="P:larval heart development"/>
    <property type="evidence" value="ECO:0007669"/>
    <property type="project" value="TreeGrafter"/>
</dbReference>
<dbReference type="PANTHER" id="PTHR33395:SF22">
    <property type="entry name" value="REVERSE TRANSCRIPTASE DOMAIN-CONTAINING PROTEIN"/>
    <property type="match status" value="1"/>
</dbReference>
<reference evidence="2 3" key="1">
    <citation type="journal article" date="2023" name="J. Hered.">
        <title>Chromosome-level genome of the wood stork (Mycteria americana) provides insight into avian chromosome evolution.</title>
        <authorList>
            <person name="Flamio R. Jr."/>
            <person name="Ramstad K.M."/>
        </authorList>
    </citation>
    <scope>NUCLEOTIDE SEQUENCE [LARGE SCALE GENOMIC DNA]</scope>
    <source>
        <strain evidence="2">JAX WOST 10</strain>
    </source>
</reference>
<dbReference type="AlphaFoldDB" id="A0AAN7PNV4"/>
<proteinExistence type="predicted"/>
<dbReference type="GO" id="GO:0061343">
    <property type="term" value="P:cell adhesion involved in heart morphogenesis"/>
    <property type="evidence" value="ECO:0007669"/>
    <property type="project" value="TreeGrafter"/>
</dbReference>
<dbReference type="InterPro" id="IPR005135">
    <property type="entry name" value="Endo/exonuclease/phosphatase"/>
</dbReference>
<comment type="caution">
    <text evidence="2">The sequence shown here is derived from an EMBL/GenBank/DDBJ whole genome shotgun (WGS) entry which is preliminary data.</text>
</comment>
<dbReference type="GO" id="GO:0031012">
    <property type="term" value="C:extracellular matrix"/>
    <property type="evidence" value="ECO:0007669"/>
    <property type="project" value="TreeGrafter"/>
</dbReference>
<feature type="domain" description="Endonuclease/exonuclease/phosphatase" evidence="1">
    <location>
        <begin position="141"/>
        <end position="271"/>
    </location>
</feature>
<sequence>MDQGLFSLGRRQLKGHPTARQCLWGGFGGDGARPFTEGYGRELAPEVPVSAVLGQNQRIIESQVGRDLKDHLVQPFLVKSKSCGGELGAPEVRGANKETSMEHLKGNKEYSTRKVTWPTAQMKCHYTNAHSMGNKQEELEATVLLESYDLVAITETWWDESHDWSMAIDGYRLFRRDRRGRRGGGVAFYIKKWIGCEELSLKNSHEQVESLWVRIRDQGNKGNLVVGVYYRTPNQGEPIDEAFFLQLQEASHLQALVLLGDFNHFDICWKSSMASCRQYGRLLECFKDNFLTQVIDTPTRGDAILDLMVTNTSELTSAHW</sequence>
<keyword evidence="3" id="KW-1185">Reference proteome</keyword>
<dbReference type="GO" id="GO:0003824">
    <property type="term" value="F:catalytic activity"/>
    <property type="evidence" value="ECO:0007669"/>
    <property type="project" value="InterPro"/>
</dbReference>
<dbReference type="EMBL" id="JAUNZN010000001">
    <property type="protein sequence ID" value="KAK4828983.1"/>
    <property type="molecule type" value="Genomic_DNA"/>
</dbReference>
<evidence type="ECO:0000259" key="1">
    <source>
        <dbReference type="Pfam" id="PF03372"/>
    </source>
</evidence>
<dbReference type="InterPro" id="IPR036691">
    <property type="entry name" value="Endo/exonu/phosph_ase_sf"/>
</dbReference>
<gene>
    <name evidence="2" type="ORF">QYF61_001639</name>
</gene>
<organism evidence="2 3">
    <name type="scientific">Mycteria americana</name>
    <name type="common">Wood stork</name>
    <dbReference type="NCBI Taxonomy" id="33587"/>
    <lineage>
        <taxon>Eukaryota</taxon>
        <taxon>Metazoa</taxon>
        <taxon>Chordata</taxon>
        <taxon>Craniata</taxon>
        <taxon>Vertebrata</taxon>
        <taxon>Euteleostomi</taxon>
        <taxon>Archelosauria</taxon>
        <taxon>Archosauria</taxon>
        <taxon>Dinosauria</taxon>
        <taxon>Saurischia</taxon>
        <taxon>Theropoda</taxon>
        <taxon>Coelurosauria</taxon>
        <taxon>Aves</taxon>
        <taxon>Neognathae</taxon>
        <taxon>Neoaves</taxon>
        <taxon>Aequornithes</taxon>
        <taxon>Ciconiiformes</taxon>
        <taxon>Ciconiidae</taxon>
        <taxon>Mycteria</taxon>
    </lineage>
</organism>
<dbReference type="Proteomes" id="UP001333110">
    <property type="component" value="Unassembled WGS sequence"/>
</dbReference>
<name>A0AAN7PNV4_MYCAM</name>
<evidence type="ECO:0000313" key="2">
    <source>
        <dbReference type="EMBL" id="KAK4828983.1"/>
    </source>
</evidence>
<dbReference type="PANTHER" id="PTHR33395">
    <property type="entry name" value="TRANSCRIPTASE, PUTATIVE-RELATED-RELATED"/>
    <property type="match status" value="1"/>
</dbReference>
<dbReference type="Pfam" id="PF03372">
    <property type="entry name" value="Exo_endo_phos"/>
    <property type="match status" value="1"/>
</dbReference>